<organism evidence="2 3">
    <name type="scientific">Pedobacter rhizosphaerae</name>
    <dbReference type="NCBI Taxonomy" id="390241"/>
    <lineage>
        <taxon>Bacteria</taxon>
        <taxon>Pseudomonadati</taxon>
        <taxon>Bacteroidota</taxon>
        <taxon>Sphingobacteriia</taxon>
        <taxon>Sphingobacteriales</taxon>
        <taxon>Sphingobacteriaceae</taxon>
        <taxon>Pedobacter</taxon>
    </lineage>
</organism>
<evidence type="ECO:0008006" key="4">
    <source>
        <dbReference type="Google" id="ProtNLM"/>
    </source>
</evidence>
<dbReference type="PROSITE" id="PS51257">
    <property type="entry name" value="PROKAR_LIPOPROTEIN"/>
    <property type="match status" value="1"/>
</dbReference>
<protein>
    <recommendedName>
        <fullName evidence="4">DUF4374 domain-containing protein</fullName>
    </recommendedName>
</protein>
<keyword evidence="3" id="KW-1185">Reference proteome</keyword>
<dbReference type="OrthoDB" id="1122951at2"/>
<sequence length="440" mass="46972">MKKQFLKLLMFGGLATAVTITGCSKNTDDPTPEENLGDSDRWITVSGALMQTNPGDGNGGTMVYSVSVNDAKDPNKSVDVYTNGFPVRSQRTARLQSSLDGGTLFNIAYTGPNGGEFSKYKVEGGSKFSELADKVNISSYATASPRWVKLFDNDQTGVAVNVSGVKITTEPNGTTYKYARGTSTILSLNLQAAAIKTYEQYELALSAQEEAQGFYIGRLDAPVLNKAGDKLIIGASRSKYNPATGTTDNTGTVKISSKSVVVDYPSLKNPKIISSTVSQGNTNGYRSFNAFLAEDGNIYQATQNGLNGSHILRINQSNEYDNSYVFSLDASLGVTGTYVDAWRYAGNGIGIVAYSVADKGGYIARIDLNNRTATKVAIPDDADLSFGQYQGFVVNGDEVFVAVTPVGKDGNIYIINSRTGAVTKGAKLVNKVGNHYIGVF</sequence>
<dbReference type="Proteomes" id="UP000199572">
    <property type="component" value="Unassembled WGS sequence"/>
</dbReference>
<reference evidence="2 3" key="1">
    <citation type="submission" date="2016-10" db="EMBL/GenBank/DDBJ databases">
        <authorList>
            <person name="de Groot N.N."/>
        </authorList>
    </citation>
    <scope>NUCLEOTIDE SEQUENCE [LARGE SCALE GENOMIC DNA]</scope>
    <source>
        <strain evidence="2 3">DSM 18610</strain>
    </source>
</reference>
<evidence type="ECO:0000313" key="3">
    <source>
        <dbReference type="Proteomes" id="UP000199572"/>
    </source>
</evidence>
<name>A0A1H9VYN4_9SPHI</name>
<keyword evidence="1" id="KW-0732">Signal</keyword>
<evidence type="ECO:0000313" key="2">
    <source>
        <dbReference type="EMBL" id="SES26507.1"/>
    </source>
</evidence>
<feature type="signal peptide" evidence="1">
    <location>
        <begin position="1"/>
        <end position="17"/>
    </location>
</feature>
<dbReference type="AlphaFoldDB" id="A0A1H9VYN4"/>
<dbReference type="RefSeq" id="WP_090889451.1">
    <property type="nucleotide sequence ID" value="NZ_FOGG01000052.1"/>
</dbReference>
<feature type="chain" id="PRO_5011594355" description="DUF4374 domain-containing protein" evidence="1">
    <location>
        <begin position="18"/>
        <end position="440"/>
    </location>
</feature>
<dbReference type="STRING" id="390241.SAMN04488023_1527"/>
<gene>
    <name evidence="2" type="ORF">SAMN04488023_1527</name>
</gene>
<dbReference type="EMBL" id="FOGG01000052">
    <property type="protein sequence ID" value="SES26507.1"/>
    <property type="molecule type" value="Genomic_DNA"/>
</dbReference>
<evidence type="ECO:0000256" key="1">
    <source>
        <dbReference type="SAM" id="SignalP"/>
    </source>
</evidence>
<proteinExistence type="predicted"/>
<accession>A0A1H9VYN4</accession>